<dbReference type="EMBL" id="OBMM01000004">
    <property type="protein sequence ID" value="SOC24755.1"/>
    <property type="molecule type" value="Genomic_DNA"/>
</dbReference>
<evidence type="ECO:0000256" key="2">
    <source>
        <dbReference type="ARBA" id="ARBA00023125"/>
    </source>
</evidence>
<dbReference type="Pfam" id="PF12833">
    <property type="entry name" value="HTH_18"/>
    <property type="match status" value="1"/>
</dbReference>
<evidence type="ECO:0000256" key="3">
    <source>
        <dbReference type="ARBA" id="ARBA00023163"/>
    </source>
</evidence>
<evidence type="ECO:0000259" key="4">
    <source>
        <dbReference type="PROSITE" id="PS01124"/>
    </source>
</evidence>
<dbReference type="PROSITE" id="PS01124">
    <property type="entry name" value="HTH_ARAC_FAMILY_2"/>
    <property type="match status" value="1"/>
</dbReference>
<dbReference type="InterPro" id="IPR018060">
    <property type="entry name" value="HTH_AraC"/>
</dbReference>
<dbReference type="AlphaFoldDB" id="A0A285TPQ1"/>
<dbReference type="PRINTS" id="PR00032">
    <property type="entry name" value="HTHARAC"/>
</dbReference>
<dbReference type="PANTHER" id="PTHR43280">
    <property type="entry name" value="ARAC-FAMILY TRANSCRIPTIONAL REGULATOR"/>
    <property type="match status" value="1"/>
</dbReference>
<dbReference type="Gene3D" id="1.10.10.60">
    <property type="entry name" value="Homeodomain-like"/>
    <property type="match status" value="2"/>
</dbReference>
<protein>
    <submittedName>
        <fullName evidence="5">AraC family transcriptional regulator</fullName>
    </submittedName>
</protein>
<proteinExistence type="predicted"/>
<evidence type="ECO:0000256" key="1">
    <source>
        <dbReference type="ARBA" id="ARBA00023015"/>
    </source>
</evidence>
<dbReference type="SMART" id="SM00342">
    <property type="entry name" value="HTH_ARAC"/>
    <property type="match status" value="1"/>
</dbReference>
<evidence type="ECO:0000313" key="6">
    <source>
        <dbReference type="Proteomes" id="UP000219068"/>
    </source>
</evidence>
<dbReference type="InterPro" id="IPR009057">
    <property type="entry name" value="Homeodomain-like_sf"/>
</dbReference>
<evidence type="ECO:0000313" key="5">
    <source>
        <dbReference type="EMBL" id="SOC24755.1"/>
    </source>
</evidence>
<dbReference type="GO" id="GO:0043565">
    <property type="term" value="F:sequence-specific DNA binding"/>
    <property type="evidence" value="ECO:0007669"/>
    <property type="project" value="InterPro"/>
</dbReference>
<dbReference type="InterPro" id="IPR020449">
    <property type="entry name" value="Tscrpt_reg_AraC-type_HTH"/>
</dbReference>
<accession>A0A285TPQ1</accession>
<feature type="domain" description="HTH araC/xylS-type" evidence="4">
    <location>
        <begin position="192"/>
        <end position="290"/>
    </location>
</feature>
<keyword evidence="2" id="KW-0238">DNA-binding</keyword>
<name>A0A285TPQ1_9PROT</name>
<dbReference type="RefSeq" id="WP_097052552.1">
    <property type="nucleotide sequence ID" value="NZ_OBMM01000004.1"/>
</dbReference>
<dbReference type="GO" id="GO:0003700">
    <property type="term" value="F:DNA-binding transcription factor activity"/>
    <property type="evidence" value="ECO:0007669"/>
    <property type="project" value="InterPro"/>
</dbReference>
<sequence>MVDTEIWDFGSGIPTKHLRFLHHKTVGELFICRCDISTCDGLILGTAQPCVALHEGDPTLLRYNSARRNYCLKVRCGHIHISNANSLAELSWSTPQRILVVAMSTKFIEENVASAFSGNIPSLPSRLAIRNDWLLELLLYMRKSLGEPAHCDSACLELLGTSLVIKLHEIFGKRRLYQPSIITGGLGSVREKNIKVYIEHHLTENIRLNDLANAVDLSTDYFRKAFKQSFGRSPWRYIRERRISRAKEMLIKHDQSITEIALNLQFSSHSHFTDTFHQITGISPSKFRDHNSR</sequence>
<keyword evidence="3" id="KW-0804">Transcription</keyword>
<dbReference type="Proteomes" id="UP000219068">
    <property type="component" value="Unassembled WGS sequence"/>
</dbReference>
<organism evidence="5 6">
    <name type="scientific">Thalassospira xiamenensis</name>
    <dbReference type="NCBI Taxonomy" id="220697"/>
    <lineage>
        <taxon>Bacteria</taxon>
        <taxon>Pseudomonadati</taxon>
        <taxon>Pseudomonadota</taxon>
        <taxon>Alphaproteobacteria</taxon>
        <taxon>Rhodospirillales</taxon>
        <taxon>Thalassospiraceae</taxon>
        <taxon>Thalassospira</taxon>
    </lineage>
</organism>
<dbReference type="PANTHER" id="PTHR43280:SF28">
    <property type="entry name" value="HTH-TYPE TRANSCRIPTIONAL ACTIVATOR RHAS"/>
    <property type="match status" value="1"/>
</dbReference>
<dbReference type="SUPFAM" id="SSF46689">
    <property type="entry name" value="Homeodomain-like"/>
    <property type="match status" value="2"/>
</dbReference>
<gene>
    <name evidence="5" type="ORF">SAMN05428964_104390</name>
</gene>
<reference evidence="5 6" key="1">
    <citation type="submission" date="2017-08" db="EMBL/GenBank/DDBJ databases">
        <authorList>
            <person name="de Groot N.N."/>
        </authorList>
    </citation>
    <scope>NUCLEOTIDE SEQUENCE [LARGE SCALE GENOMIC DNA]</scope>
    <source>
        <strain evidence="5 6">USBA 78</strain>
    </source>
</reference>
<keyword evidence="1" id="KW-0805">Transcription regulation</keyword>